<organism evidence="2 3">
    <name type="scientific">Tuber borchii</name>
    <name type="common">White truffle</name>
    <dbReference type="NCBI Taxonomy" id="42251"/>
    <lineage>
        <taxon>Eukaryota</taxon>
        <taxon>Fungi</taxon>
        <taxon>Dikarya</taxon>
        <taxon>Ascomycota</taxon>
        <taxon>Pezizomycotina</taxon>
        <taxon>Pezizomycetes</taxon>
        <taxon>Pezizales</taxon>
        <taxon>Tuberaceae</taxon>
        <taxon>Tuber</taxon>
    </lineage>
</organism>
<keyword evidence="3" id="KW-1185">Reference proteome</keyword>
<feature type="chain" id="PRO_5015736145" evidence="1">
    <location>
        <begin position="22"/>
        <end position="212"/>
    </location>
</feature>
<dbReference type="Proteomes" id="UP000244722">
    <property type="component" value="Unassembled WGS sequence"/>
</dbReference>
<feature type="signal peptide" evidence="1">
    <location>
        <begin position="1"/>
        <end position="21"/>
    </location>
</feature>
<dbReference type="AlphaFoldDB" id="A0A2T6ZZE3"/>
<evidence type="ECO:0000313" key="2">
    <source>
        <dbReference type="EMBL" id="PUU80820.1"/>
    </source>
</evidence>
<comment type="caution">
    <text evidence="2">The sequence shown here is derived from an EMBL/GenBank/DDBJ whole genome shotgun (WGS) entry which is preliminary data.</text>
</comment>
<keyword evidence="1" id="KW-0732">Signal</keyword>
<name>A0A2T6ZZE3_TUBBO</name>
<protein>
    <submittedName>
        <fullName evidence="2">Uncharacterized protein</fullName>
    </submittedName>
</protein>
<accession>A0A2T6ZZE3</accession>
<evidence type="ECO:0000313" key="3">
    <source>
        <dbReference type="Proteomes" id="UP000244722"/>
    </source>
</evidence>
<reference evidence="2 3" key="1">
    <citation type="submission" date="2017-04" db="EMBL/GenBank/DDBJ databases">
        <title>Draft genome sequence of Tuber borchii Vittad., a whitish edible truffle.</title>
        <authorList>
            <consortium name="DOE Joint Genome Institute"/>
            <person name="Murat C."/>
            <person name="Kuo A."/>
            <person name="Barry K.W."/>
            <person name="Clum A."/>
            <person name="Dockter R.B."/>
            <person name="Fauchery L."/>
            <person name="Iotti M."/>
            <person name="Kohler A."/>
            <person name="Labutti K."/>
            <person name="Lindquist E.A."/>
            <person name="Lipzen A."/>
            <person name="Ohm R.A."/>
            <person name="Wang M."/>
            <person name="Grigoriev I.V."/>
            <person name="Zambonelli A."/>
            <person name="Martin F.M."/>
        </authorList>
    </citation>
    <scope>NUCLEOTIDE SEQUENCE [LARGE SCALE GENOMIC DNA]</scope>
    <source>
        <strain evidence="2 3">Tbo3840</strain>
    </source>
</reference>
<dbReference type="EMBL" id="NESQ01000056">
    <property type="protein sequence ID" value="PUU80820.1"/>
    <property type="molecule type" value="Genomic_DNA"/>
</dbReference>
<proteinExistence type="predicted"/>
<gene>
    <name evidence="2" type="ORF">B9Z19DRAFT_1063155</name>
</gene>
<sequence>MTSPLFLIYLLLTFLTGFSNALPTTLSTAPFSPQPSTNETWPTLPPLPPPTTLSELITSRSILRSLLDESLHQIHLRSLQNSTSASTPNHIFCDSSPTSADLIDVLAGTNWFLHQGDGQFLQTEEYEEVLQWGTAGFSVYSTPLTYAYPYRTLGFMAGAIAQKCKGDSTALVGGGKVKGEEGGVKVSGRMVYLEEYADLRVFRKGFYREDLV</sequence>
<evidence type="ECO:0000256" key="1">
    <source>
        <dbReference type="SAM" id="SignalP"/>
    </source>
</evidence>